<sequence length="145" mass="16796">MGFLDYARAISFEKDPLKLKFIMVEDSVYPRLSEEGPIFKITLPTPRFEEESISFFGYDFPDTPKGRQQIAQLFRTSVFHLSGHAVTRKTGDYEDWLTGKNQVLSSYVTSLVEDLRVNAFIAAWYPDRIRDLSFAGGMMLKRLRR</sequence>
<dbReference type="AlphaFoldDB" id="X0UVM6"/>
<dbReference type="EMBL" id="BARS01024609">
    <property type="protein sequence ID" value="GAG09899.1"/>
    <property type="molecule type" value="Genomic_DNA"/>
</dbReference>
<protein>
    <submittedName>
        <fullName evidence="1">Uncharacterized protein</fullName>
    </submittedName>
</protein>
<proteinExistence type="predicted"/>
<organism evidence="1">
    <name type="scientific">marine sediment metagenome</name>
    <dbReference type="NCBI Taxonomy" id="412755"/>
    <lineage>
        <taxon>unclassified sequences</taxon>
        <taxon>metagenomes</taxon>
        <taxon>ecological metagenomes</taxon>
    </lineage>
</organism>
<accession>X0UVM6</accession>
<evidence type="ECO:0000313" key="1">
    <source>
        <dbReference type="EMBL" id="GAG09899.1"/>
    </source>
</evidence>
<gene>
    <name evidence="1" type="ORF">S01H1_39049</name>
</gene>
<name>X0UVM6_9ZZZZ</name>
<feature type="non-terminal residue" evidence="1">
    <location>
        <position position="145"/>
    </location>
</feature>
<reference evidence="1" key="1">
    <citation type="journal article" date="2014" name="Front. Microbiol.">
        <title>High frequency of phylogenetically diverse reductive dehalogenase-homologous genes in deep subseafloor sedimentary metagenomes.</title>
        <authorList>
            <person name="Kawai M."/>
            <person name="Futagami T."/>
            <person name="Toyoda A."/>
            <person name="Takaki Y."/>
            <person name="Nishi S."/>
            <person name="Hori S."/>
            <person name="Arai W."/>
            <person name="Tsubouchi T."/>
            <person name="Morono Y."/>
            <person name="Uchiyama I."/>
            <person name="Ito T."/>
            <person name="Fujiyama A."/>
            <person name="Inagaki F."/>
            <person name="Takami H."/>
        </authorList>
    </citation>
    <scope>NUCLEOTIDE SEQUENCE</scope>
    <source>
        <strain evidence="1">Expedition CK06-06</strain>
    </source>
</reference>
<comment type="caution">
    <text evidence="1">The sequence shown here is derived from an EMBL/GenBank/DDBJ whole genome shotgun (WGS) entry which is preliminary data.</text>
</comment>